<name>A0A645ITJ6_9ZZZZ</name>
<dbReference type="AlphaFoldDB" id="A0A645ITJ6"/>
<comment type="caution">
    <text evidence="1">The sequence shown here is derived from an EMBL/GenBank/DDBJ whole genome shotgun (WGS) entry which is preliminary data.</text>
</comment>
<accession>A0A645ITJ6</accession>
<dbReference type="EMBL" id="VSSQ01123283">
    <property type="protein sequence ID" value="MPN54745.1"/>
    <property type="molecule type" value="Genomic_DNA"/>
</dbReference>
<evidence type="ECO:0000313" key="1">
    <source>
        <dbReference type="EMBL" id="MPN54745.1"/>
    </source>
</evidence>
<proteinExistence type="predicted"/>
<gene>
    <name evidence="1" type="ORF">SDC9_202422</name>
</gene>
<sequence length="48" mass="5576">MIFNGALAFACDDQDFFDAGCDGFFNDELDSRLIDDWQHFLRHGLCSW</sequence>
<organism evidence="1">
    <name type="scientific">bioreactor metagenome</name>
    <dbReference type="NCBI Taxonomy" id="1076179"/>
    <lineage>
        <taxon>unclassified sequences</taxon>
        <taxon>metagenomes</taxon>
        <taxon>ecological metagenomes</taxon>
    </lineage>
</organism>
<protein>
    <submittedName>
        <fullName evidence="1">Uncharacterized protein</fullName>
    </submittedName>
</protein>
<reference evidence="1" key="1">
    <citation type="submission" date="2019-08" db="EMBL/GenBank/DDBJ databases">
        <authorList>
            <person name="Kucharzyk K."/>
            <person name="Murdoch R.W."/>
            <person name="Higgins S."/>
            <person name="Loffler F."/>
        </authorList>
    </citation>
    <scope>NUCLEOTIDE SEQUENCE</scope>
</reference>